<evidence type="ECO:0000313" key="3">
    <source>
        <dbReference type="Proteomes" id="UP001283341"/>
    </source>
</evidence>
<name>A0AAE0MG75_9PEZI</name>
<evidence type="ECO:0000256" key="1">
    <source>
        <dbReference type="SAM" id="MobiDB-lite"/>
    </source>
</evidence>
<dbReference type="AlphaFoldDB" id="A0AAE0MG75"/>
<keyword evidence="3" id="KW-1185">Reference proteome</keyword>
<reference evidence="2" key="1">
    <citation type="journal article" date="2023" name="Mol. Phylogenet. Evol.">
        <title>Genome-scale phylogeny and comparative genomics of the fungal order Sordariales.</title>
        <authorList>
            <person name="Hensen N."/>
            <person name="Bonometti L."/>
            <person name="Westerberg I."/>
            <person name="Brannstrom I.O."/>
            <person name="Guillou S."/>
            <person name="Cros-Aarteil S."/>
            <person name="Calhoun S."/>
            <person name="Haridas S."/>
            <person name="Kuo A."/>
            <person name="Mondo S."/>
            <person name="Pangilinan J."/>
            <person name="Riley R."/>
            <person name="LaButti K."/>
            <person name="Andreopoulos B."/>
            <person name="Lipzen A."/>
            <person name="Chen C."/>
            <person name="Yan M."/>
            <person name="Daum C."/>
            <person name="Ng V."/>
            <person name="Clum A."/>
            <person name="Steindorff A."/>
            <person name="Ohm R.A."/>
            <person name="Martin F."/>
            <person name="Silar P."/>
            <person name="Natvig D.O."/>
            <person name="Lalanne C."/>
            <person name="Gautier V."/>
            <person name="Ament-Velasquez S.L."/>
            <person name="Kruys A."/>
            <person name="Hutchinson M.I."/>
            <person name="Powell A.J."/>
            <person name="Barry K."/>
            <person name="Miller A.N."/>
            <person name="Grigoriev I.V."/>
            <person name="Debuchy R."/>
            <person name="Gladieux P."/>
            <person name="Hiltunen Thoren M."/>
            <person name="Johannesson H."/>
        </authorList>
    </citation>
    <scope>NUCLEOTIDE SEQUENCE</scope>
    <source>
        <strain evidence="2">CBS 118394</strain>
    </source>
</reference>
<dbReference type="Proteomes" id="UP001283341">
    <property type="component" value="Unassembled WGS sequence"/>
</dbReference>
<feature type="region of interest" description="Disordered" evidence="1">
    <location>
        <begin position="21"/>
        <end position="42"/>
    </location>
</feature>
<organism evidence="2 3">
    <name type="scientific">Apodospora peruviana</name>
    <dbReference type="NCBI Taxonomy" id="516989"/>
    <lineage>
        <taxon>Eukaryota</taxon>
        <taxon>Fungi</taxon>
        <taxon>Dikarya</taxon>
        <taxon>Ascomycota</taxon>
        <taxon>Pezizomycotina</taxon>
        <taxon>Sordariomycetes</taxon>
        <taxon>Sordariomycetidae</taxon>
        <taxon>Sordariales</taxon>
        <taxon>Lasiosphaeriaceae</taxon>
        <taxon>Apodospora</taxon>
    </lineage>
</organism>
<protein>
    <submittedName>
        <fullName evidence="2">Uncharacterized protein</fullName>
    </submittedName>
</protein>
<comment type="caution">
    <text evidence="2">The sequence shown here is derived from an EMBL/GenBank/DDBJ whole genome shotgun (WGS) entry which is preliminary data.</text>
</comment>
<evidence type="ECO:0000313" key="2">
    <source>
        <dbReference type="EMBL" id="KAK3331411.1"/>
    </source>
</evidence>
<gene>
    <name evidence="2" type="ORF">B0H66DRAFT_546478</name>
</gene>
<accession>A0AAE0MG75</accession>
<proteinExistence type="predicted"/>
<reference evidence="2" key="2">
    <citation type="submission" date="2023-06" db="EMBL/GenBank/DDBJ databases">
        <authorList>
            <consortium name="Lawrence Berkeley National Laboratory"/>
            <person name="Haridas S."/>
            <person name="Hensen N."/>
            <person name="Bonometti L."/>
            <person name="Westerberg I."/>
            <person name="Brannstrom I.O."/>
            <person name="Guillou S."/>
            <person name="Cros-Aarteil S."/>
            <person name="Calhoun S."/>
            <person name="Kuo A."/>
            <person name="Mondo S."/>
            <person name="Pangilinan J."/>
            <person name="Riley R."/>
            <person name="Labutti K."/>
            <person name="Andreopoulos B."/>
            <person name="Lipzen A."/>
            <person name="Chen C."/>
            <person name="Yanf M."/>
            <person name="Daum C."/>
            <person name="Ng V."/>
            <person name="Clum A."/>
            <person name="Steindorff A."/>
            <person name="Ohm R."/>
            <person name="Martin F."/>
            <person name="Silar P."/>
            <person name="Natvig D."/>
            <person name="Lalanne C."/>
            <person name="Gautier V."/>
            <person name="Ament-Velasquez S.L."/>
            <person name="Kruys A."/>
            <person name="Hutchinson M.I."/>
            <person name="Powell A.J."/>
            <person name="Barry K."/>
            <person name="Miller A.N."/>
            <person name="Grigoriev I.V."/>
            <person name="Debuchy R."/>
            <person name="Gladieux P."/>
            <person name="Thoren M.H."/>
            <person name="Johannesson H."/>
        </authorList>
    </citation>
    <scope>NUCLEOTIDE SEQUENCE</scope>
    <source>
        <strain evidence="2">CBS 118394</strain>
    </source>
</reference>
<sequence>MAPFATYTMIQTTATVTSKREISGGLSGGGAGVNAQGGAKQERTVEQVEAFAAEVTGNHPPDDVGNRFHVTWSLKENDAQPKGIVRQLKACILLTRKTEETFTLVPTIEVEPDFKTRVITLFSSRPEDDPVIFDPAFEPYDTLSLNVDRWNLGAVSLGEIWDCTFHHSFGDAVKESSKEGAKPPSIPQ</sequence>
<dbReference type="EMBL" id="JAUEDM010000001">
    <property type="protein sequence ID" value="KAK3331411.1"/>
    <property type="molecule type" value="Genomic_DNA"/>
</dbReference>